<evidence type="ECO:0000313" key="2">
    <source>
        <dbReference type="EMBL" id="APZ91243.1"/>
    </source>
</evidence>
<gene>
    <name evidence="2" type="ORF">Fuma_00829</name>
</gene>
<organism evidence="2 3">
    <name type="scientific">Fuerstiella marisgermanici</name>
    <dbReference type="NCBI Taxonomy" id="1891926"/>
    <lineage>
        <taxon>Bacteria</taxon>
        <taxon>Pseudomonadati</taxon>
        <taxon>Planctomycetota</taxon>
        <taxon>Planctomycetia</taxon>
        <taxon>Planctomycetales</taxon>
        <taxon>Planctomycetaceae</taxon>
        <taxon>Fuerstiella</taxon>
    </lineage>
</organism>
<sequence>MSVSSITFAAPTARIRSATNPAIAIARSGSRSKASPEPLSVTELRQQHQTIAKFRNLLPEISQQIQASVLAATSGANVKQMSVDALAQESTFAASATLESTHQINTQSTTFSPSNPNFSGASSAEPIVGGLYKGATNDVFTFTATHSGFVGGNAPLDFEVRNQNGKIVDHANFSSQTRAGTAASLNSGLTLALSGGYVSAGDSFEVAVQPASHESVNPANPFNGVGTRSANIPPPRSVSDGSFTVNGAEIDVLASDSINTVLGKINAANIGVTATFDIARERVVLTADRYAVDGHIALANDTSGFLNAMRLAGAAMAPGLTGGIEKRLSTPSAAANSSSAVSLANAAAPRVDVSGASPNLFSGSVNSADVEVLEYGQAGTSALRRQTDTGRESEDSHDSASSWFTVIGIGTGAQSLTQPGDVSNRHQQQTIRSMTTFTNAVNDTAQHLAGGSGDIEFQAAVRHAFHVTPASGPGTGDAVIHDDPRRLGFEFAGKNETLGLNQTRLESRLHSSPRSAHDLLVGAADDSEGGVIGRLDSALDNLQKRLKYQAVAMGGYIA</sequence>
<feature type="region of interest" description="Disordered" evidence="1">
    <location>
        <begin position="381"/>
        <end position="400"/>
    </location>
</feature>
<accession>A0A1P8WB35</accession>
<dbReference type="EMBL" id="CP017641">
    <property type="protein sequence ID" value="APZ91243.1"/>
    <property type="molecule type" value="Genomic_DNA"/>
</dbReference>
<feature type="compositionally biased region" description="Basic and acidic residues" evidence="1">
    <location>
        <begin position="385"/>
        <end position="398"/>
    </location>
</feature>
<evidence type="ECO:0000313" key="3">
    <source>
        <dbReference type="Proteomes" id="UP000187735"/>
    </source>
</evidence>
<evidence type="ECO:0000256" key="1">
    <source>
        <dbReference type="SAM" id="MobiDB-lite"/>
    </source>
</evidence>
<keyword evidence="3" id="KW-1185">Reference proteome</keyword>
<dbReference type="KEGG" id="fmr:Fuma_00829"/>
<reference evidence="2 3" key="1">
    <citation type="journal article" date="2016" name="Front. Microbiol.">
        <title>Fuerstia marisgermanicae gen. nov., sp. nov., an Unusual Member of the Phylum Planctomycetes from the German Wadden Sea.</title>
        <authorList>
            <person name="Kohn T."/>
            <person name="Heuer A."/>
            <person name="Jogler M."/>
            <person name="Vollmers J."/>
            <person name="Boedeker C."/>
            <person name="Bunk B."/>
            <person name="Rast P."/>
            <person name="Borchert D."/>
            <person name="Glockner I."/>
            <person name="Freese H.M."/>
            <person name="Klenk H.P."/>
            <person name="Overmann J."/>
            <person name="Kaster A.K."/>
            <person name="Rohde M."/>
            <person name="Wiegand S."/>
            <person name="Jogler C."/>
        </authorList>
    </citation>
    <scope>NUCLEOTIDE SEQUENCE [LARGE SCALE GENOMIC DNA]</scope>
    <source>
        <strain evidence="2 3">NH11</strain>
    </source>
</reference>
<dbReference type="AlphaFoldDB" id="A0A1P8WB35"/>
<name>A0A1P8WB35_9PLAN</name>
<proteinExistence type="predicted"/>
<protein>
    <submittedName>
        <fullName evidence="2">Uncharacterized protein</fullName>
    </submittedName>
</protein>
<dbReference type="Proteomes" id="UP000187735">
    <property type="component" value="Chromosome"/>
</dbReference>